<keyword evidence="9" id="KW-1133">Transmembrane helix</keyword>
<evidence type="ECO:0000256" key="5">
    <source>
        <dbReference type="ARBA" id="ARBA00022737"/>
    </source>
</evidence>
<evidence type="ECO:0000256" key="6">
    <source>
        <dbReference type="ARBA" id="ARBA00022771"/>
    </source>
</evidence>
<evidence type="ECO:0000313" key="11">
    <source>
        <dbReference type="Proteomes" id="UP000694865"/>
    </source>
</evidence>
<evidence type="ECO:0000256" key="7">
    <source>
        <dbReference type="ARBA" id="ARBA00022786"/>
    </source>
</evidence>
<evidence type="ECO:0000256" key="1">
    <source>
        <dbReference type="ARBA" id="ARBA00001798"/>
    </source>
</evidence>
<gene>
    <name evidence="12" type="primary">LOC102802280</name>
</gene>
<dbReference type="Pfam" id="PF01485">
    <property type="entry name" value="IBR"/>
    <property type="match status" value="1"/>
</dbReference>
<dbReference type="InterPro" id="IPR002867">
    <property type="entry name" value="IBR_dom"/>
</dbReference>
<keyword evidence="5" id="KW-0677">Repeat</keyword>
<accession>A0ABM0MHT7</accession>
<keyword evidence="11" id="KW-1185">Reference proteome</keyword>
<dbReference type="SMART" id="SM00647">
    <property type="entry name" value="IBR"/>
    <property type="match status" value="1"/>
</dbReference>
<dbReference type="PROSITE" id="PS51873">
    <property type="entry name" value="TRIAD"/>
    <property type="match status" value="1"/>
</dbReference>
<name>A0ABM0MHT7_SACKO</name>
<comment type="catalytic activity">
    <reaction evidence="1">
        <text>[E2 ubiquitin-conjugating enzyme]-S-ubiquitinyl-L-cysteine + [acceptor protein]-L-lysine = [E2 ubiquitin-conjugating enzyme]-L-cysteine + [acceptor protein]-N(6)-ubiquitinyl-L-lysine.</text>
        <dbReference type="EC" id="2.3.2.31"/>
    </reaction>
</comment>
<keyword evidence="4" id="KW-0479">Metal-binding</keyword>
<keyword evidence="9" id="KW-0472">Membrane</keyword>
<dbReference type="Proteomes" id="UP000694865">
    <property type="component" value="Unplaced"/>
</dbReference>
<reference evidence="12" key="1">
    <citation type="submission" date="2025-08" db="UniProtKB">
        <authorList>
            <consortium name="RefSeq"/>
        </authorList>
    </citation>
    <scope>IDENTIFICATION</scope>
    <source>
        <tissue evidence="12">Testes</tissue>
    </source>
</reference>
<keyword evidence="3" id="KW-0808">Transferase</keyword>
<protein>
    <recommendedName>
        <fullName evidence="2">RBR-type E3 ubiquitin transferase</fullName>
        <ecNumber evidence="2">2.3.2.31</ecNumber>
    </recommendedName>
</protein>
<feature type="transmembrane region" description="Helical" evidence="9">
    <location>
        <begin position="187"/>
        <end position="209"/>
    </location>
</feature>
<sequence length="235" mass="26051">MATSSSIRGCSDLAVDPMISCKLCLLEQPLHNMHQMQQCSCIYCLPCLKRYLTILITEGCVSIITCPDASCKERGKLHSNEIKKLVAKDTYDKYLKYKFSLEVDRDPNRTWCPAAGCETVCHVCTGEFSKPKHVHCPTCGSSFCSPVQGNMACRSDDDFLLRHYDKGPCRDKLGHSRASVIWHRTQVVGIFAGFGVLLLVASPFLLLAAPCILCCKCKVCRCWEDDDDGISGLPS</sequence>
<dbReference type="RefSeq" id="XP_006819578.1">
    <property type="nucleotide sequence ID" value="XM_006819515.1"/>
</dbReference>
<dbReference type="InterPro" id="IPR044066">
    <property type="entry name" value="TRIAD_supradom"/>
</dbReference>
<organism evidence="11 12">
    <name type="scientific">Saccoglossus kowalevskii</name>
    <name type="common">Acorn worm</name>
    <dbReference type="NCBI Taxonomy" id="10224"/>
    <lineage>
        <taxon>Eukaryota</taxon>
        <taxon>Metazoa</taxon>
        <taxon>Hemichordata</taxon>
        <taxon>Enteropneusta</taxon>
        <taxon>Harrimaniidae</taxon>
        <taxon>Saccoglossus</taxon>
    </lineage>
</organism>
<keyword evidence="8" id="KW-0862">Zinc</keyword>
<keyword evidence="9" id="KW-0812">Transmembrane</keyword>
<dbReference type="Gene3D" id="3.30.40.10">
    <property type="entry name" value="Zinc/RING finger domain, C3HC4 (zinc finger)"/>
    <property type="match status" value="1"/>
</dbReference>
<dbReference type="PANTHER" id="PTHR11685">
    <property type="entry name" value="RBR FAMILY RING FINGER AND IBR DOMAIN-CONTAINING"/>
    <property type="match status" value="1"/>
</dbReference>
<dbReference type="CDD" id="cd16632">
    <property type="entry name" value="mRING-HC-C4C4_RBR_RNF144"/>
    <property type="match status" value="1"/>
</dbReference>
<dbReference type="GeneID" id="102802280"/>
<feature type="domain" description="RING-type" evidence="10">
    <location>
        <begin position="17"/>
        <end position="235"/>
    </location>
</feature>
<evidence type="ECO:0000256" key="8">
    <source>
        <dbReference type="ARBA" id="ARBA00022833"/>
    </source>
</evidence>
<dbReference type="EC" id="2.3.2.31" evidence="2"/>
<proteinExistence type="predicted"/>
<dbReference type="SUPFAM" id="SSF57850">
    <property type="entry name" value="RING/U-box"/>
    <property type="match status" value="1"/>
</dbReference>
<dbReference type="InterPro" id="IPR013083">
    <property type="entry name" value="Znf_RING/FYVE/PHD"/>
</dbReference>
<keyword evidence="6" id="KW-0863">Zinc-finger</keyword>
<evidence type="ECO:0000256" key="4">
    <source>
        <dbReference type="ARBA" id="ARBA00022723"/>
    </source>
</evidence>
<evidence type="ECO:0000256" key="2">
    <source>
        <dbReference type="ARBA" id="ARBA00012251"/>
    </source>
</evidence>
<evidence type="ECO:0000259" key="10">
    <source>
        <dbReference type="PROSITE" id="PS51873"/>
    </source>
</evidence>
<dbReference type="InterPro" id="IPR031127">
    <property type="entry name" value="E3_UB_ligase_RBR"/>
</dbReference>
<evidence type="ECO:0000313" key="12">
    <source>
        <dbReference type="RefSeq" id="XP_006819578.1"/>
    </source>
</evidence>
<evidence type="ECO:0000256" key="9">
    <source>
        <dbReference type="SAM" id="Phobius"/>
    </source>
</evidence>
<keyword evidence="7" id="KW-0833">Ubl conjugation pathway</keyword>
<evidence type="ECO:0000256" key="3">
    <source>
        <dbReference type="ARBA" id="ARBA00022679"/>
    </source>
</evidence>